<organism evidence="2 3">
    <name type="scientific">Necator americanus</name>
    <name type="common">Human hookworm</name>
    <dbReference type="NCBI Taxonomy" id="51031"/>
    <lineage>
        <taxon>Eukaryota</taxon>
        <taxon>Metazoa</taxon>
        <taxon>Ecdysozoa</taxon>
        <taxon>Nematoda</taxon>
        <taxon>Chromadorea</taxon>
        <taxon>Rhabditida</taxon>
        <taxon>Rhabditina</taxon>
        <taxon>Rhabditomorpha</taxon>
        <taxon>Strongyloidea</taxon>
        <taxon>Ancylostomatidae</taxon>
        <taxon>Bunostominae</taxon>
        <taxon>Necator</taxon>
    </lineage>
</organism>
<accession>A0ABR1CW55</accession>
<dbReference type="Gene3D" id="1.10.225.10">
    <property type="entry name" value="Saposin-like"/>
    <property type="match status" value="1"/>
</dbReference>
<protein>
    <recommendedName>
        <fullName evidence="4">Saposin B-type domain-containing protein</fullName>
    </recommendedName>
</protein>
<feature type="signal peptide" evidence="1">
    <location>
        <begin position="1"/>
        <end position="17"/>
    </location>
</feature>
<dbReference type="SUPFAM" id="SSF47862">
    <property type="entry name" value="Saposin"/>
    <property type="match status" value="1"/>
</dbReference>
<keyword evidence="3" id="KW-1185">Reference proteome</keyword>
<reference evidence="2 3" key="1">
    <citation type="submission" date="2023-08" db="EMBL/GenBank/DDBJ databases">
        <title>A Necator americanus chromosomal reference genome.</title>
        <authorList>
            <person name="Ilik V."/>
            <person name="Petrzelkova K.J."/>
            <person name="Pardy F."/>
            <person name="Fuh T."/>
            <person name="Niatou-Singa F.S."/>
            <person name="Gouil Q."/>
            <person name="Baker L."/>
            <person name="Ritchie M.E."/>
            <person name="Jex A.R."/>
            <person name="Gazzola D."/>
            <person name="Li H."/>
            <person name="Toshio Fujiwara R."/>
            <person name="Zhan B."/>
            <person name="Aroian R.V."/>
            <person name="Pafco B."/>
            <person name="Schwarz E.M."/>
        </authorList>
    </citation>
    <scope>NUCLEOTIDE SEQUENCE [LARGE SCALE GENOMIC DNA]</scope>
    <source>
        <strain evidence="2 3">Aroian</strain>
        <tissue evidence="2">Whole animal</tissue>
    </source>
</reference>
<dbReference type="Proteomes" id="UP001303046">
    <property type="component" value="Unassembled WGS sequence"/>
</dbReference>
<name>A0ABR1CW55_NECAM</name>
<evidence type="ECO:0000313" key="2">
    <source>
        <dbReference type="EMBL" id="KAK6741371.1"/>
    </source>
</evidence>
<dbReference type="EMBL" id="JAVFWL010000003">
    <property type="protein sequence ID" value="KAK6741371.1"/>
    <property type="molecule type" value="Genomic_DNA"/>
</dbReference>
<comment type="caution">
    <text evidence="2">The sequence shown here is derived from an EMBL/GenBank/DDBJ whole genome shotgun (WGS) entry which is preliminary data.</text>
</comment>
<proteinExistence type="predicted"/>
<evidence type="ECO:0000256" key="1">
    <source>
        <dbReference type="SAM" id="SignalP"/>
    </source>
</evidence>
<gene>
    <name evidence="2" type="primary">Necator_chrIII.g10067</name>
    <name evidence="2" type="ORF">RB195_009302</name>
</gene>
<keyword evidence="1" id="KW-0732">Signal</keyword>
<dbReference type="InterPro" id="IPR011001">
    <property type="entry name" value="Saposin-like"/>
</dbReference>
<evidence type="ECO:0008006" key="4">
    <source>
        <dbReference type="Google" id="ProtNLM"/>
    </source>
</evidence>
<feature type="chain" id="PRO_5046150843" description="Saposin B-type domain-containing protein" evidence="1">
    <location>
        <begin position="18"/>
        <end position="96"/>
    </location>
</feature>
<evidence type="ECO:0000313" key="3">
    <source>
        <dbReference type="Proteomes" id="UP001303046"/>
    </source>
</evidence>
<sequence>MAVRLVLFLVMIGFVQSNIHYLTCVFCELSIKGFDKVTKPTPIEKLRAMFSQCDYLGLARVGCVAFVKENVNQILFLERNGVPRAELCVKLLQCSA</sequence>